<dbReference type="PANTHER" id="PTHR40278">
    <property type="entry name" value="DNA UTILIZATION PROTEIN HOFN"/>
    <property type="match status" value="1"/>
</dbReference>
<evidence type="ECO:0000313" key="2">
    <source>
        <dbReference type="EMBL" id="KPJ64800.1"/>
    </source>
</evidence>
<proteinExistence type="predicted"/>
<dbReference type="Proteomes" id="UP000052020">
    <property type="component" value="Unassembled WGS sequence"/>
</dbReference>
<dbReference type="InterPro" id="IPR007813">
    <property type="entry name" value="PilN"/>
</dbReference>
<evidence type="ECO:0000256" key="1">
    <source>
        <dbReference type="SAM" id="Phobius"/>
    </source>
</evidence>
<keyword evidence="1" id="KW-1133">Transmembrane helix</keyword>
<reference evidence="2 3" key="1">
    <citation type="journal article" date="2015" name="Microbiome">
        <title>Genomic resolution of linkages in carbon, nitrogen, and sulfur cycling among widespread estuary sediment bacteria.</title>
        <authorList>
            <person name="Baker B.J."/>
            <person name="Lazar C.S."/>
            <person name="Teske A.P."/>
            <person name="Dick G.J."/>
        </authorList>
    </citation>
    <scope>NUCLEOTIDE SEQUENCE [LARGE SCALE GENOMIC DNA]</scope>
    <source>
        <strain evidence="2">DG_56</strain>
    </source>
</reference>
<dbReference type="PANTHER" id="PTHR40278:SF1">
    <property type="entry name" value="DNA UTILIZATION PROTEIN HOFN"/>
    <property type="match status" value="1"/>
</dbReference>
<name>A0A0S7XQP3_9BACT</name>
<feature type="transmembrane region" description="Helical" evidence="1">
    <location>
        <begin position="21"/>
        <end position="43"/>
    </location>
</feature>
<organism evidence="2 3">
    <name type="scientific">candidate division KD3-62 bacterium DG_56</name>
    <dbReference type="NCBI Taxonomy" id="1704032"/>
    <lineage>
        <taxon>Bacteria</taxon>
        <taxon>candidate division KD3-62</taxon>
    </lineage>
</organism>
<dbReference type="AlphaFoldDB" id="A0A0S7XQP3"/>
<dbReference type="Pfam" id="PF05137">
    <property type="entry name" value="PilN"/>
    <property type="match status" value="1"/>
</dbReference>
<comment type="caution">
    <text evidence="2">The sequence shown here is derived from an EMBL/GenBank/DDBJ whole genome shotgun (WGS) entry which is preliminary data.</text>
</comment>
<protein>
    <recommendedName>
        <fullName evidence="4">PilN domain-containing protein</fullName>
    </recommendedName>
</protein>
<keyword evidence="1" id="KW-0472">Membrane</keyword>
<accession>A0A0S7XQP3</accession>
<dbReference type="InterPro" id="IPR052534">
    <property type="entry name" value="Extracell_DNA_Util/SecSys_Comp"/>
</dbReference>
<keyword evidence="1" id="KW-0812">Transmembrane</keyword>
<gene>
    <name evidence="2" type="ORF">AMK68_00495</name>
</gene>
<evidence type="ECO:0008006" key="4">
    <source>
        <dbReference type="Google" id="ProtNLM"/>
    </source>
</evidence>
<evidence type="ECO:0000313" key="3">
    <source>
        <dbReference type="Proteomes" id="UP000052020"/>
    </source>
</evidence>
<dbReference type="EMBL" id="LIZY01000006">
    <property type="protein sequence ID" value="KPJ64800.1"/>
    <property type="molecule type" value="Genomic_DNA"/>
</dbReference>
<sequence>MILNINLIASRQAERQRRLKAMRCAIYGLLGLATAIVIMFAWMTVAMRLTSSQIQECEARLTAPEVVTAIKRVNFLKKEIAGLEPRVDLLQKVHDSEQEWLAVLDHLSAVTPNDVWLTGVSSKRDRTSQSLVIRGSALSHRSAGNFMLNLKHAKWCGPPELNFTQLSQRGVGQEVVNFEIVAPIKRPIGSDLT</sequence>